<evidence type="ECO:0008006" key="3">
    <source>
        <dbReference type="Google" id="ProtNLM"/>
    </source>
</evidence>
<proteinExistence type="predicted"/>
<evidence type="ECO:0000313" key="1">
    <source>
        <dbReference type="EMBL" id="OZM57346.1"/>
    </source>
</evidence>
<gene>
    <name evidence="1" type="ORF">CIB95_07750</name>
</gene>
<evidence type="ECO:0000313" key="2">
    <source>
        <dbReference type="Proteomes" id="UP000217083"/>
    </source>
</evidence>
<comment type="caution">
    <text evidence="1">The sequence shown here is derived from an EMBL/GenBank/DDBJ whole genome shotgun (WGS) entry which is preliminary data.</text>
</comment>
<organism evidence="1 2">
    <name type="scientific">Lottiidibacillus patelloidae</name>
    <dbReference type="NCBI Taxonomy" id="2670334"/>
    <lineage>
        <taxon>Bacteria</taxon>
        <taxon>Bacillati</taxon>
        <taxon>Bacillota</taxon>
        <taxon>Bacilli</taxon>
        <taxon>Bacillales</taxon>
        <taxon>Bacillaceae</taxon>
        <taxon>Lottiidibacillus</taxon>
    </lineage>
</organism>
<dbReference type="AlphaFoldDB" id="A0A263BVZ2"/>
<dbReference type="InterPro" id="IPR012452">
    <property type="entry name" value="DUF1657"/>
</dbReference>
<name>A0A263BVZ2_9BACI</name>
<dbReference type="Proteomes" id="UP000217083">
    <property type="component" value="Unassembled WGS sequence"/>
</dbReference>
<dbReference type="EMBL" id="NPIA01000003">
    <property type="protein sequence ID" value="OZM57346.1"/>
    <property type="molecule type" value="Genomic_DNA"/>
</dbReference>
<sequence>MTVASQLKQTLVNLQSAKASFESLQSRTHIGKASNAFEEASKELKVIIEDIKMRVEQIEFEEPQYKGD</sequence>
<dbReference type="RefSeq" id="WP_094923945.1">
    <property type="nucleotide sequence ID" value="NZ_NPIA01000003.1"/>
</dbReference>
<dbReference type="Pfam" id="PF07870">
    <property type="entry name" value="DUF1657"/>
    <property type="match status" value="1"/>
</dbReference>
<protein>
    <recommendedName>
        <fullName evidence="3">DUF1657 domain-containing protein</fullName>
    </recommendedName>
</protein>
<reference evidence="2" key="1">
    <citation type="submission" date="2017-08" db="EMBL/GenBank/DDBJ databases">
        <authorList>
            <person name="Huang Z."/>
        </authorList>
    </citation>
    <scope>NUCLEOTIDE SEQUENCE [LARGE SCALE GENOMIC DNA]</scope>
    <source>
        <strain evidence="2">SA5d-4</strain>
    </source>
</reference>
<reference evidence="1 2" key="2">
    <citation type="submission" date="2017-09" db="EMBL/GenBank/DDBJ databases">
        <title>Bacillus patelloidae sp. nov., isolated from the intestinal tract of a marine limpet.</title>
        <authorList>
            <person name="Liu R."/>
            <person name="Dong C."/>
            <person name="Shao Z."/>
        </authorList>
    </citation>
    <scope>NUCLEOTIDE SEQUENCE [LARGE SCALE GENOMIC DNA]</scope>
    <source>
        <strain evidence="1 2">SA5d-4</strain>
    </source>
</reference>
<keyword evidence="2" id="KW-1185">Reference proteome</keyword>
<accession>A0A263BVZ2</accession>